<dbReference type="Proteomes" id="UP000192678">
    <property type="component" value="Unassembled WGS sequence"/>
</dbReference>
<organism evidence="5 6">
    <name type="scientific">Pedobacter nyackensis</name>
    <dbReference type="NCBI Taxonomy" id="475255"/>
    <lineage>
        <taxon>Bacteria</taxon>
        <taxon>Pseudomonadati</taxon>
        <taxon>Bacteroidota</taxon>
        <taxon>Sphingobacteriia</taxon>
        <taxon>Sphingobacteriales</taxon>
        <taxon>Sphingobacteriaceae</taxon>
        <taxon>Pedobacter</taxon>
    </lineage>
</organism>
<feature type="binding site" evidence="4">
    <location>
        <position position="191"/>
    </location>
    <ligand>
        <name>substrate</name>
    </ligand>
</feature>
<evidence type="ECO:0000256" key="2">
    <source>
        <dbReference type="ARBA" id="ARBA00038358"/>
    </source>
</evidence>
<feature type="active site" description="Proton donor" evidence="3">
    <location>
        <position position="191"/>
    </location>
</feature>
<dbReference type="PANTHER" id="PTHR36845">
    <property type="entry name" value="HYDROLASE, PUTATIVE (AFU_ORTHOLOGUE AFUA_7G05090)-RELATED"/>
    <property type="match status" value="1"/>
</dbReference>
<dbReference type="AlphaFoldDB" id="A0A1W2EHX6"/>
<sequence>MSVPVKDRHLNNSFSMETKYRYSVLLFLTIAFFGTKTSAQQPMKSLIAENMQLAASQYKLLAKKVPADQMPRYYDPQKNKWGNSNTQWWCSGFYPGSLMLIYEYTKDEAILKEAEKKLAILEKEKHYTGNHDLGFMMYCSFGTAYRITGNPAYKTTIDTAALSLSTRYRPNIQSIQSWDSNDKLKCPVIIDNMMNLELLMWVAQQGGDSKLKEISLAHANSTLERHFRPDGSSYHVLDYDPVSSKLIRKLTWQGAADESAWSRGQSWGFYGFTMMYRFTRDKRYLDQAKKIASFIFTHHNLPADLVPYWDFNAPGIPDTFRDASSAAINASALLELAQYVNKKEGKGYISRAEKIIRSLSSEKYSAKPGKNGGYLLKHSVGNLPFNSEINTTLTYADYYFLEAMQRYQRWVLNIK</sequence>
<dbReference type="Pfam" id="PF07470">
    <property type="entry name" value="Glyco_hydro_88"/>
    <property type="match status" value="1"/>
</dbReference>
<dbReference type="STRING" id="475255.SAMN04488101_11280"/>
<name>A0A1W2EHX6_9SPHI</name>
<dbReference type="InterPro" id="IPR012341">
    <property type="entry name" value="6hp_glycosidase-like_sf"/>
</dbReference>
<dbReference type="SUPFAM" id="SSF48208">
    <property type="entry name" value="Six-hairpin glycosidases"/>
    <property type="match status" value="1"/>
</dbReference>
<dbReference type="EMBL" id="FWYB01000012">
    <property type="protein sequence ID" value="SMD08926.1"/>
    <property type="molecule type" value="Genomic_DNA"/>
</dbReference>
<evidence type="ECO:0000313" key="6">
    <source>
        <dbReference type="Proteomes" id="UP000192678"/>
    </source>
</evidence>
<feature type="binding site" evidence="4">
    <location>
        <position position="267"/>
    </location>
    <ligand>
        <name>substrate</name>
    </ligand>
</feature>
<dbReference type="GO" id="GO:0052757">
    <property type="term" value="F:chondroitin hydrolase activity"/>
    <property type="evidence" value="ECO:0007669"/>
    <property type="project" value="TreeGrafter"/>
</dbReference>
<feature type="binding site" evidence="4">
    <location>
        <position position="132"/>
    </location>
    <ligand>
        <name>substrate</name>
    </ligand>
</feature>
<dbReference type="Gene3D" id="1.50.10.10">
    <property type="match status" value="1"/>
</dbReference>
<keyword evidence="6" id="KW-1185">Reference proteome</keyword>
<evidence type="ECO:0000256" key="3">
    <source>
        <dbReference type="PIRSR" id="PIRSR610905-1"/>
    </source>
</evidence>
<feature type="binding site" evidence="4">
    <location>
        <position position="263"/>
    </location>
    <ligand>
        <name>substrate</name>
    </ligand>
</feature>
<reference evidence="5 6" key="1">
    <citation type="submission" date="2017-04" db="EMBL/GenBank/DDBJ databases">
        <authorList>
            <person name="Afonso C.L."/>
            <person name="Miller P.J."/>
            <person name="Scott M.A."/>
            <person name="Spackman E."/>
            <person name="Goraichik I."/>
            <person name="Dimitrov K.M."/>
            <person name="Suarez D.L."/>
            <person name="Swayne D.E."/>
        </authorList>
    </citation>
    <scope>NUCLEOTIDE SEQUENCE [LARGE SCALE GENOMIC DNA]</scope>
    <source>
        <strain evidence="5 6">DSM 19625</strain>
    </source>
</reference>
<proteinExistence type="inferred from homology"/>
<feature type="active site" description="Nucleophile" evidence="3">
    <location>
        <position position="132"/>
    </location>
</feature>
<dbReference type="InterPro" id="IPR052369">
    <property type="entry name" value="UG_Glycosaminoglycan_Hydrolase"/>
</dbReference>
<dbReference type="GO" id="GO:0000272">
    <property type="term" value="P:polysaccharide catabolic process"/>
    <property type="evidence" value="ECO:0007669"/>
    <property type="project" value="TreeGrafter"/>
</dbReference>
<comment type="similarity">
    <text evidence="2">Belongs to the glycosyl hydrolase 88 family.</text>
</comment>
<keyword evidence="1 5" id="KW-0378">Hydrolase</keyword>
<evidence type="ECO:0000256" key="4">
    <source>
        <dbReference type="PIRSR" id="PIRSR610905-2"/>
    </source>
</evidence>
<protein>
    <submittedName>
        <fullName evidence="5">Glycosyl Hydrolase Family 88</fullName>
    </submittedName>
</protein>
<evidence type="ECO:0000313" key="5">
    <source>
        <dbReference type="EMBL" id="SMD08926.1"/>
    </source>
</evidence>
<feature type="binding site" evidence="4">
    <location>
        <position position="251"/>
    </location>
    <ligand>
        <name>substrate</name>
    </ligand>
</feature>
<evidence type="ECO:0000256" key="1">
    <source>
        <dbReference type="ARBA" id="ARBA00022801"/>
    </source>
</evidence>
<gene>
    <name evidence="5" type="ORF">SAMN04488101_11280</name>
</gene>
<accession>A0A1W2EHX6</accession>
<dbReference type="InterPro" id="IPR008928">
    <property type="entry name" value="6-hairpin_glycosidase_sf"/>
</dbReference>
<dbReference type="PANTHER" id="PTHR36845:SF1">
    <property type="entry name" value="HYDROLASE, PUTATIVE (AFU_ORTHOLOGUE AFUA_7G05090)-RELATED"/>
    <property type="match status" value="1"/>
</dbReference>
<dbReference type="InterPro" id="IPR010905">
    <property type="entry name" value="Glyco_hydro_88"/>
</dbReference>